<accession>A0A9P4V805</accession>
<keyword evidence="3 6" id="KW-0808">Transferase</keyword>
<dbReference type="InterPro" id="IPR004839">
    <property type="entry name" value="Aminotransferase_I/II_large"/>
</dbReference>
<evidence type="ECO:0000256" key="2">
    <source>
        <dbReference type="ARBA" id="ARBA00010008"/>
    </source>
</evidence>
<dbReference type="EMBL" id="ML996106">
    <property type="protein sequence ID" value="KAF2738975.1"/>
    <property type="molecule type" value="Genomic_DNA"/>
</dbReference>
<comment type="cofactor">
    <cofactor evidence="1">
        <name>pyridoxal 5'-phosphate</name>
        <dbReference type="ChEBI" id="CHEBI:597326"/>
    </cofactor>
</comment>
<dbReference type="Gene3D" id="3.90.1150.10">
    <property type="entry name" value="Aspartate Aminotransferase, domain 1"/>
    <property type="match status" value="1"/>
</dbReference>
<reference evidence="6" key="1">
    <citation type="journal article" date="2020" name="Stud. Mycol.">
        <title>101 Dothideomycetes genomes: a test case for predicting lifestyles and emergence of pathogens.</title>
        <authorList>
            <person name="Haridas S."/>
            <person name="Albert R."/>
            <person name="Binder M."/>
            <person name="Bloem J."/>
            <person name="Labutti K."/>
            <person name="Salamov A."/>
            <person name="Andreopoulos B."/>
            <person name="Baker S."/>
            <person name="Barry K."/>
            <person name="Bills G."/>
            <person name="Bluhm B."/>
            <person name="Cannon C."/>
            <person name="Castanera R."/>
            <person name="Culley D."/>
            <person name="Daum C."/>
            <person name="Ezra D."/>
            <person name="Gonzalez J."/>
            <person name="Henrissat B."/>
            <person name="Kuo A."/>
            <person name="Liang C."/>
            <person name="Lipzen A."/>
            <person name="Lutzoni F."/>
            <person name="Magnuson J."/>
            <person name="Mondo S."/>
            <person name="Nolan M."/>
            <person name="Ohm R."/>
            <person name="Pangilinan J."/>
            <person name="Park H.-J."/>
            <person name="Ramirez L."/>
            <person name="Alfaro M."/>
            <person name="Sun H."/>
            <person name="Tritt A."/>
            <person name="Yoshinaga Y."/>
            <person name="Zwiers L.-H."/>
            <person name="Turgeon B."/>
            <person name="Goodwin S."/>
            <person name="Spatafora J."/>
            <person name="Crous P."/>
            <person name="Grigoriev I."/>
        </authorList>
    </citation>
    <scope>NUCLEOTIDE SEQUENCE</scope>
    <source>
        <strain evidence="6">CBS 125425</strain>
    </source>
</reference>
<evidence type="ECO:0000259" key="5">
    <source>
        <dbReference type="Pfam" id="PF00155"/>
    </source>
</evidence>
<dbReference type="OrthoDB" id="2382073at2759"/>
<comment type="similarity">
    <text evidence="2">Belongs to the class-II pyridoxal-phosphate-dependent aminotransferase family. BioF subfamily.</text>
</comment>
<keyword evidence="4" id="KW-0663">Pyridoxal phosphate</keyword>
<protein>
    <submittedName>
        <fullName evidence="6">PLP-dependent transferase</fullName>
    </submittedName>
</protein>
<comment type="caution">
    <text evidence="6">The sequence shown here is derived from an EMBL/GenBank/DDBJ whole genome shotgun (WGS) entry which is preliminary data.</text>
</comment>
<evidence type="ECO:0000256" key="4">
    <source>
        <dbReference type="ARBA" id="ARBA00022898"/>
    </source>
</evidence>
<evidence type="ECO:0000313" key="6">
    <source>
        <dbReference type="EMBL" id="KAF2738975.1"/>
    </source>
</evidence>
<dbReference type="Proteomes" id="UP000799444">
    <property type="component" value="Unassembled WGS sequence"/>
</dbReference>
<dbReference type="InterPro" id="IPR015422">
    <property type="entry name" value="PyrdxlP-dep_Trfase_small"/>
</dbReference>
<evidence type="ECO:0000256" key="3">
    <source>
        <dbReference type="ARBA" id="ARBA00022679"/>
    </source>
</evidence>
<gene>
    <name evidence="6" type="ORF">EJ04DRAFT_541013</name>
</gene>
<sequence length="426" mass="46594">MNKSSRKPILEQSLEASLQSRQQRNILRNLTVNNQKIDFSSNDFLSLSKSPLLRDAFHAELSRLDYAVGSTGSRLLDGNSQYAEELEKGIAKFHGAEAGLLFNSGFDANTGFFSCIPQPGDYIVYDELIHASVHEGMRLSRATKCVPFKHNSVSHLRAMLLQCQSESSGLNMGKSSVIIAIESTYSMDGDLAPLKEIVETVEEVLPEGCGLVVIDEAHSTGVLGPQGRGLVSSLGLEKRVFARLHTFGKALACNGAIILGSHLLRLYLINYARPLIYSTFMSFPSLAAIQASYSLLQQGHTEASAIRLQSLTQRLHARLVSAQSPSFLALLRVPHDCPRSPIFAIMAAEPKKLAAFLQSRGMVARAVVPPTVPEGTARVRICLHAGNTEAEIDSLVTEIEVWTQQQTLQVSERGRTEKRLIATARL</sequence>
<dbReference type="GO" id="GO:0016740">
    <property type="term" value="F:transferase activity"/>
    <property type="evidence" value="ECO:0007669"/>
    <property type="project" value="UniProtKB-KW"/>
</dbReference>
<dbReference type="Pfam" id="PF00155">
    <property type="entry name" value="Aminotran_1_2"/>
    <property type="match status" value="1"/>
</dbReference>
<proteinExistence type="inferred from homology"/>
<name>A0A9P4V805_9PLEO</name>
<dbReference type="GO" id="GO:0009102">
    <property type="term" value="P:biotin biosynthetic process"/>
    <property type="evidence" value="ECO:0007669"/>
    <property type="project" value="TreeGrafter"/>
</dbReference>
<dbReference type="GO" id="GO:0030170">
    <property type="term" value="F:pyridoxal phosphate binding"/>
    <property type="evidence" value="ECO:0007669"/>
    <property type="project" value="InterPro"/>
</dbReference>
<feature type="domain" description="Aminotransferase class I/classII large" evidence="5">
    <location>
        <begin position="35"/>
        <end position="399"/>
    </location>
</feature>
<evidence type="ECO:0000313" key="7">
    <source>
        <dbReference type="Proteomes" id="UP000799444"/>
    </source>
</evidence>
<dbReference type="PANTHER" id="PTHR13693">
    <property type="entry name" value="CLASS II AMINOTRANSFERASE/8-AMINO-7-OXONONANOATE SYNTHASE"/>
    <property type="match status" value="1"/>
</dbReference>
<dbReference type="InterPro" id="IPR015424">
    <property type="entry name" value="PyrdxlP-dep_Trfase"/>
</dbReference>
<evidence type="ECO:0000256" key="1">
    <source>
        <dbReference type="ARBA" id="ARBA00001933"/>
    </source>
</evidence>
<keyword evidence="7" id="KW-1185">Reference proteome</keyword>
<dbReference type="AlphaFoldDB" id="A0A9P4V805"/>
<dbReference type="PANTHER" id="PTHR13693:SF77">
    <property type="entry name" value="8-AMINO-7-OXONONANOATE SYNTHASE"/>
    <property type="match status" value="1"/>
</dbReference>
<dbReference type="InterPro" id="IPR015421">
    <property type="entry name" value="PyrdxlP-dep_Trfase_major"/>
</dbReference>
<organism evidence="6 7">
    <name type="scientific">Polyplosphaeria fusca</name>
    <dbReference type="NCBI Taxonomy" id="682080"/>
    <lineage>
        <taxon>Eukaryota</taxon>
        <taxon>Fungi</taxon>
        <taxon>Dikarya</taxon>
        <taxon>Ascomycota</taxon>
        <taxon>Pezizomycotina</taxon>
        <taxon>Dothideomycetes</taxon>
        <taxon>Pleosporomycetidae</taxon>
        <taxon>Pleosporales</taxon>
        <taxon>Tetraplosphaeriaceae</taxon>
        <taxon>Polyplosphaeria</taxon>
    </lineage>
</organism>
<dbReference type="InterPro" id="IPR050087">
    <property type="entry name" value="AON_synthase_class-II"/>
</dbReference>
<dbReference type="Gene3D" id="3.40.640.10">
    <property type="entry name" value="Type I PLP-dependent aspartate aminotransferase-like (Major domain)"/>
    <property type="match status" value="1"/>
</dbReference>
<dbReference type="SUPFAM" id="SSF53383">
    <property type="entry name" value="PLP-dependent transferases"/>
    <property type="match status" value="1"/>
</dbReference>